<keyword evidence="1" id="KW-1185">Reference proteome</keyword>
<evidence type="ECO:0000313" key="2">
    <source>
        <dbReference type="WBParaSite" id="GPLIN_000549200"/>
    </source>
</evidence>
<name>A0A183BY02_GLOPA</name>
<sequence>MFLFSVRGAGHMVPQKKGFELLHLLVPTRSSGAAEDELDETKNVAPFVQFAPLDVATNANGGHPTMEMSIF</sequence>
<dbReference type="Proteomes" id="UP000050741">
    <property type="component" value="Unassembled WGS sequence"/>
</dbReference>
<evidence type="ECO:0000313" key="1">
    <source>
        <dbReference type="Proteomes" id="UP000050741"/>
    </source>
</evidence>
<accession>A0A183BY02</accession>
<reference evidence="2" key="3">
    <citation type="submission" date="2016-06" db="UniProtKB">
        <authorList>
            <consortium name="WormBaseParasite"/>
        </authorList>
    </citation>
    <scope>IDENTIFICATION</scope>
</reference>
<dbReference type="AlphaFoldDB" id="A0A183BY02"/>
<reference evidence="1" key="2">
    <citation type="submission" date="2014-05" db="EMBL/GenBank/DDBJ databases">
        <title>The genome and life-stage specific transcriptomes of Globodera pallida elucidate key aspects of plant parasitism by a cyst nematode.</title>
        <authorList>
            <person name="Cotton J.A."/>
            <person name="Lilley C.J."/>
            <person name="Jones L.M."/>
            <person name="Kikuchi T."/>
            <person name="Reid A.J."/>
            <person name="Thorpe P."/>
            <person name="Tsai I.J."/>
            <person name="Beasley H."/>
            <person name="Blok V."/>
            <person name="Cock P.J.A."/>
            <person name="Van den Akker S.E."/>
            <person name="Holroyd N."/>
            <person name="Hunt M."/>
            <person name="Mantelin S."/>
            <person name="Naghra H."/>
            <person name="Pain A."/>
            <person name="Palomares-Rius J.E."/>
            <person name="Zarowiecki M."/>
            <person name="Berriman M."/>
            <person name="Jones J.T."/>
            <person name="Urwin P.E."/>
        </authorList>
    </citation>
    <scope>NUCLEOTIDE SEQUENCE [LARGE SCALE GENOMIC DNA]</scope>
    <source>
        <strain evidence="1">Lindley</strain>
    </source>
</reference>
<protein>
    <submittedName>
        <fullName evidence="2">Secreted protein</fullName>
    </submittedName>
</protein>
<reference evidence="1" key="1">
    <citation type="submission" date="2013-12" db="EMBL/GenBank/DDBJ databases">
        <authorList>
            <person name="Aslett M."/>
        </authorList>
    </citation>
    <scope>NUCLEOTIDE SEQUENCE [LARGE SCALE GENOMIC DNA]</scope>
    <source>
        <strain evidence="1">Lindley</strain>
    </source>
</reference>
<proteinExistence type="predicted"/>
<dbReference type="WBParaSite" id="GPLIN_000549200">
    <property type="protein sequence ID" value="GPLIN_000549200"/>
    <property type="gene ID" value="GPLIN_000549200"/>
</dbReference>
<organism evidence="1 2">
    <name type="scientific">Globodera pallida</name>
    <name type="common">Potato cyst nematode worm</name>
    <name type="synonym">Heterodera pallida</name>
    <dbReference type="NCBI Taxonomy" id="36090"/>
    <lineage>
        <taxon>Eukaryota</taxon>
        <taxon>Metazoa</taxon>
        <taxon>Ecdysozoa</taxon>
        <taxon>Nematoda</taxon>
        <taxon>Chromadorea</taxon>
        <taxon>Rhabditida</taxon>
        <taxon>Tylenchina</taxon>
        <taxon>Tylenchomorpha</taxon>
        <taxon>Tylenchoidea</taxon>
        <taxon>Heteroderidae</taxon>
        <taxon>Heteroderinae</taxon>
        <taxon>Globodera</taxon>
    </lineage>
</organism>